<dbReference type="Proteomes" id="UP000277579">
    <property type="component" value="Unassembled WGS sequence"/>
</dbReference>
<feature type="short sequence motif" description="GXGXXG" evidence="4">
    <location>
        <begin position="33"/>
        <end position="38"/>
    </location>
</feature>
<dbReference type="OrthoDB" id="9770965at2"/>
<dbReference type="GO" id="GO:0016042">
    <property type="term" value="P:lipid catabolic process"/>
    <property type="evidence" value="ECO:0007669"/>
    <property type="project" value="UniProtKB-UniRule"/>
</dbReference>
<reference evidence="7 8" key="1">
    <citation type="submission" date="2018-10" db="EMBL/GenBank/DDBJ databases">
        <title>Genomic Encyclopedia of Archaeal and Bacterial Type Strains, Phase II (KMG-II): from individual species to whole genera.</title>
        <authorList>
            <person name="Goeker M."/>
        </authorList>
    </citation>
    <scope>NUCLEOTIDE SEQUENCE [LARGE SCALE GENOMIC DNA]</scope>
    <source>
        <strain evidence="7 8">DSM 29537</strain>
    </source>
</reference>
<evidence type="ECO:0000256" key="5">
    <source>
        <dbReference type="SAM" id="SignalP"/>
    </source>
</evidence>
<accession>A0A495MJU0</accession>
<evidence type="ECO:0000313" key="8">
    <source>
        <dbReference type="Proteomes" id="UP000277579"/>
    </source>
</evidence>
<dbReference type="EMBL" id="RBLC01000001">
    <property type="protein sequence ID" value="RKS26236.1"/>
    <property type="molecule type" value="Genomic_DNA"/>
</dbReference>
<keyword evidence="2 4" id="KW-0442">Lipid degradation</keyword>
<dbReference type="CDD" id="cd07205">
    <property type="entry name" value="Pat_PNPLA6_PNPLA7_NTE1_like"/>
    <property type="match status" value="1"/>
</dbReference>
<dbReference type="SUPFAM" id="SSF52151">
    <property type="entry name" value="FabD/lysophospholipase-like"/>
    <property type="match status" value="1"/>
</dbReference>
<name>A0A495MJU0_9FLAO</name>
<feature type="active site" description="Nucleophile" evidence="4">
    <location>
        <position position="62"/>
    </location>
</feature>
<protein>
    <submittedName>
        <fullName evidence="7">NTE family protein</fullName>
    </submittedName>
</protein>
<feature type="domain" description="PNPLA" evidence="6">
    <location>
        <begin position="29"/>
        <end position="219"/>
    </location>
</feature>
<gene>
    <name evidence="7" type="ORF">CLV94_1293</name>
</gene>
<keyword evidence="3 4" id="KW-0443">Lipid metabolism</keyword>
<dbReference type="Gene3D" id="3.40.1090.10">
    <property type="entry name" value="Cytosolic phospholipase A2 catalytic domain"/>
    <property type="match status" value="2"/>
</dbReference>
<feature type="short sequence motif" description="DGA/G" evidence="4">
    <location>
        <begin position="206"/>
        <end position="208"/>
    </location>
</feature>
<dbReference type="PANTHER" id="PTHR14226:SF76">
    <property type="entry name" value="NTE FAMILY PROTEIN RSSA"/>
    <property type="match status" value="1"/>
</dbReference>
<dbReference type="RefSeq" id="WP_121375576.1">
    <property type="nucleotide sequence ID" value="NZ_RBLC01000001.1"/>
</dbReference>
<evidence type="ECO:0000256" key="2">
    <source>
        <dbReference type="ARBA" id="ARBA00022963"/>
    </source>
</evidence>
<dbReference type="PROSITE" id="PS51635">
    <property type="entry name" value="PNPLA"/>
    <property type="match status" value="1"/>
</dbReference>
<evidence type="ECO:0000313" key="7">
    <source>
        <dbReference type="EMBL" id="RKS26236.1"/>
    </source>
</evidence>
<keyword evidence="1 4" id="KW-0378">Hydrolase</keyword>
<comment type="caution">
    <text evidence="7">The sequence shown here is derived from an EMBL/GenBank/DDBJ whole genome shotgun (WGS) entry which is preliminary data.</text>
</comment>
<evidence type="ECO:0000256" key="4">
    <source>
        <dbReference type="PROSITE-ProRule" id="PRU01161"/>
    </source>
</evidence>
<dbReference type="InterPro" id="IPR016035">
    <property type="entry name" value="Acyl_Trfase/lysoPLipase"/>
</dbReference>
<dbReference type="InterPro" id="IPR002641">
    <property type="entry name" value="PNPLA_dom"/>
</dbReference>
<feature type="signal peptide" evidence="5">
    <location>
        <begin position="1"/>
        <end position="19"/>
    </location>
</feature>
<feature type="chain" id="PRO_5019715803" evidence="5">
    <location>
        <begin position="20"/>
        <end position="735"/>
    </location>
</feature>
<evidence type="ECO:0000259" key="6">
    <source>
        <dbReference type="PROSITE" id="PS51635"/>
    </source>
</evidence>
<dbReference type="PANTHER" id="PTHR14226">
    <property type="entry name" value="NEUROPATHY TARGET ESTERASE/SWISS CHEESE D.MELANOGASTER"/>
    <property type="match status" value="1"/>
</dbReference>
<keyword evidence="5" id="KW-0732">Signal</keyword>
<organism evidence="7 8">
    <name type="scientific">Flavobacterium endophyticum</name>
    <dbReference type="NCBI Taxonomy" id="1540163"/>
    <lineage>
        <taxon>Bacteria</taxon>
        <taxon>Pseudomonadati</taxon>
        <taxon>Bacteroidota</taxon>
        <taxon>Flavobacteriia</taxon>
        <taxon>Flavobacteriales</taxon>
        <taxon>Flavobacteriaceae</taxon>
        <taxon>Flavobacterium</taxon>
    </lineage>
</organism>
<feature type="short sequence motif" description="GXSXG" evidence="4">
    <location>
        <begin position="60"/>
        <end position="64"/>
    </location>
</feature>
<dbReference type="Pfam" id="PF19143">
    <property type="entry name" value="Omp85_2"/>
    <property type="match status" value="1"/>
</dbReference>
<sequence>MKKIALILLLLFSVSVVFSQEQKKPKVGLVLSGGGAKGLAHIGVLKVLEEAGVEISYIGGTSMGAIIGGLYASGYSAAQIDSIFKTTDYDALIQDYIPRSSKNFYEKRNDELYALTLPFKKMKIGIPRALSKGLYNFNMLNKLTHNVRHIRDFNQLPIPFLCIATDIETGQQVLLNKGSLPQAMIASAALPSLYMPVEIDGKLLVDGGVTNNYPILEVKNLGADIIIGVDVQDDLKDRDALTDATKILVQISNMQMIQKMDRKKKATDIYIKPDIKGFSVISFSQGVQIIKTGEDAARKVIDQLEKIGDKENPVTKHKVIVQSDSLQVSEIKTPQLENFTRTYVLGKLGFKAGTKISYADLDKGINTLSATQNFSGIGYSFSKSASGNDVLTMTLVENPIKTYLKFGLHYDGLYKSAILLNLTQKKLLFKNDIISVDAGLGDNFRYYLDYYIDNGFYWSFGIKSRYNTFNRNVLTDFNNGELLNLFGLSSINIDYSDFSNQVYFQTVFAQKFLIGGGAEYKHLKIKTKTFETTDPILEDSDYVSLIAYVKYDSFDKKYFPKNGFLFCGDFQTFLYSSDYTKEYQNFSILKGEMAFSKTFFNKFTLNLQSEAGFTVGEQTVPFFDFVLGGYGYNMINNFRHFYGYDFVSLSGNSYIKGAVGVDYEIFRKNHLNFMANYANIGSKIFDSDEWIERPAYSGYSFGYGLETIIGPVEIKHSWSPETRDHHTWFSVGFWF</sequence>
<evidence type="ECO:0000256" key="1">
    <source>
        <dbReference type="ARBA" id="ARBA00022801"/>
    </source>
</evidence>
<dbReference type="InterPro" id="IPR043864">
    <property type="entry name" value="Omp85-like_dom"/>
</dbReference>
<proteinExistence type="predicted"/>
<dbReference type="InterPro" id="IPR050301">
    <property type="entry name" value="NTE"/>
</dbReference>
<dbReference type="AlphaFoldDB" id="A0A495MJU0"/>
<dbReference type="GO" id="GO:0016787">
    <property type="term" value="F:hydrolase activity"/>
    <property type="evidence" value="ECO:0007669"/>
    <property type="project" value="UniProtKB-UniRule"/>
</dbReference>
<feature type="active site" description="Proton acceptor" evidence="4">
    <location>
        <position position="206"/>
    </location>
</feature>
<evidence type="ECO:0000256" key="3">
    <source>
        <dbReference type="ARBA" id="ARBA00023098"/>
    </source>
</evidence>
<dbReference type="Pfam" id="PF01734">
    <property type="entry name" value="Patatin"/>
    <property type="match status" value="1"/>
</dbReference>
<keyword evidence="8" id="KW-1185">Reference proteome</keyword>